<accession>A0A6G1KDA4</accession>
<feature type="region of interest" description="Disordered" evidence="2">
    <location>
        <begin position="119"/>
        <end position="163"/>
    </location>
</feature>
<dbReference type="InterPro" id="IPR045063">
    <property type="entry name" value="Dynamin_N"/>
</dbReference>
<dbReference type="Pfam" id="PF00350">
    <property type="entry name" value="Dynamin_N"/>
    <property type="match status" value="1"/>
</dbReference>
<name>A0A6G1KDA4_9PLEO</name>
<evidence type="ECO:0008006" key="7">
    <source>
        <dbReference type="Google" id="ProtNLM"/>
    </source>
</evidence>
<feature type="compositionally biased region" description="Polar residues" evidence="2">
    <location>
        <begin position="300"/>
        <end position="321"/>
    </location>
</feature>
<feature type="domain" description="DUF7605" evidence="4">
    <location>
        <begin position="902"/>
        <end position="1086"/>
    </location>
</feature>
<dbReference type="PANTHER" id="PTHR36681:SF3">
    <property type="entry name" value="NUCLEAR GTPASE, GERMINAL CENTER-ASSOCIATED, TANDEM DUPLICATE 3"/>
    <property type="match status" value="1"/>
</dbReference>
<evidence type="ECO:0000256" key="1">
    <source>
        <dbReference type="SAM" id="Coils"/>
    </source>
</evidence>
<feature type="compositionally biased region" description="Low complexity" evidence="2">
    <location>
        <begin position="255"/>
        <end position="268"/>
    </location>
</feature>
<reference evidence="5" key="1">
    <citation type="journal article" date="2020" name="Stud. Mycol.">
        <title>101 Dothideomycetes genomes: a test case for predicting lifestyles and emergence of pathogens.</title>
        <authorList>
            <person name="Haridas S."/>
            <person name="Albert R."/>
            <person name="Binder M."/>
            <person name="Bloem J."/>
            <person name="Labutti K."/>
            <person name="Salamov A."/>
            <person name="Andreopoulos B."/>
            <person name="Baker S."/>
            <person name="Barry K."/>
            <person name="Bills G."/>
            <person name="Bluhm B."/>
            <person name="Cannon C."/>
            <person name="Castanera R."/>
            <person name="Culley D."/>
            <person name="Daum C."/>
            <person name="Ezra D."/>
            <person name="Gonzalez J."/>
            <person name="Henrissat B."/>
            <person name="Kuo A."/>
            <person name="Liang C."/>
            <person name="Lipzen A."/>
            <person name="Lutzoni F."/>
            <person name="Magnuson J."/>
            <person name="Mondo S."/>
            <person name="Nolan M."/>
            <person name="Ohm R."/>
            <person name="Pangilinan J."/>
            <person name="Park H.-J."/>
            <person name="Ramirez L."/>
            <person name="Alfaro M."/>
            <person name="Sun H."/>
            <person name="Tritt A."/>
            <person name="Yoshinaga Y."/>
            <person name="Zwiers L.-H."/>
            <person name="Turgeon B."/>
            <person name="Goodwin S."/>
            <person name="Spatafora J."/>
            <person name="Crous P."/>
            <person name="Grigoriev I."/>
        </authorList>
    </citation>
    <scope>NUCLEOTIDE SEQUENCE</scope>
    <source>
        <strain evidence="5">CBS 279.74</strain>
    </source>
</reference>
<feature type="compositionally biased region" description="Pro residues" evidence="2">
    <location>
        <begin position="148"/>
        <end position="157"/>
    </location>
</feature>
<dbReference type="Gene3D" id="3.40.50.300">
    <property type="entry name" value="P-loop containing nucleotide triphosphate hydrolases"/>
    <property type="match status" value="2"/>
</dbReference>
<gene>
    <name evidence="5" type="ORF">K504DRAFT_405554</name>
</gene>
<evidence type="ECO:0000313" key="6">
    <source>
        <dbReference type="Proteomes" id="UP000799428"/>
    </source>
</evidence>
<feature type="region of interest" description="Disordered" evidence="2">
    <location>
        <begin position="239"/>
        <end position="279"/>
    </location>
</feature>
<feature type="domain" description="Dynamin N-terminal" evidence="3">
    <location>
        <begin position="413"/>
        <end position="663"/>
    </location>
</feature>
<evidence type="ECO:0000259" key="3">
    <source>
        <dbReference type="Pfam" id="PF00350"/>
    </source>
</evidence>
<dbReference type="AlphaFoldDB" id="A0A6G1KDA4"/>
<dbReference type="SUPFAM" id="SSF52540">
    <property type="entry name" value="P-loop containing nucleoside triphosphate hydrolases"/>
    <property type="match status" value="1"/>
</dbReference>
<evidence type="ECO:0000256" key="2">
    <source>
        <dbReference type="SAM" id="MobiDB-lite"/>
    </source>
</evidence>
<dbReference type="Pfam" id="PF24564">
    <property type="entry name" value="DUF7605"/>
    <property type="match status" value="1"/>
</dbReference>
<feature type="region of interest" description="Disordered" evidence="2">
    <location>
        <begin position="297"/>
        <end position="354"/>
    </location>
</feature>
<feature type="region of interest" description="Disordered" evidence="2">
    <location>
        <begin position="1"/>
        <end position="21"/>
    </location>
</feature>
<dbReference type="InterPro" id="IPR027417">
    <property type="entry name" value="P-loop_NTPase"/>
</dbReference>
<dbReference type="Proteomes" id="UP000799428">
    <property type="component" value="Unassembled WGS sequence"/>
</dbReference>
<organism evidence="5 6">
    <name type="scientific">Pleomassaria siparia CBS 279.74</name>
    <dbReference type="NCBI Taxonomy" id="1314801"/>
    <lineage>
        <taxon>Eukaryota</taxon>
        <taxon>Fungi</taxon>
        <taxon>Dikarya</taxon>
        <taxon>Ascomycota</taxon>
        <taxon>Pezizomycotina</taxon>
        <taxon>Dothideomycetes</taxon>
        <taxon>Pleosporomycetidae</taxon>
        <taxon>Pleosporales</taxon>
        <taxon>Pleomassariaceae</taxon>
        <taxon>Pleomassaria</taxon>
    </lineage>
</organism>
<evidence type="ECO:0000259" key="4">
    <source>
        <dbReference type="Pfam" id="PF24564"/>
    </source>
</evidence>
<dbReference type="PANTHER" id="PTHR36681">
    <property type="entry name" value="NUCLEAR GTPASE, GERMINAL CENTER-ASSOCIATED, TANDEM DUPLICATE 3"/>
    <property type="match status" value="1"/>
</dbReference>
<feature type="coiled-coil region" evidence="1">
    <location>
        <begin position="690"/>
        <end position="749"/>
    </location>
</feature>
<proteinExistence type="predicted"/>
<dbReference type="InterPro" id="IPR056024">
    <property type="entry name" value="DUF7605"/>
</dbReference>
<keyword evidence="1" id="KW-0175">Coiled coil</keyword>
<evidence type="ECO:0000313" key="5">
    <source>
        <dbReference type="EMBL" id="KAF2710421.1"/>
    </source>
</evidence>
<sequence length="1175" mass="130723">MPTQKSNAAGSEASGTPFYTPSATPAIVFGEERVASTPFVFGPDARQPEALPMSSPSYKPSVSPSIISGEECGASAPFVCGPSSARHSETRSVSCPVSTPSATPSIAFSEEHVPSPSFLFDRSGASLPTTPTQRTSSHNDTASNTPRYTPPVTPPFPFGEQRTSSPAFTFRLDVHPDTPLPSVELDQSVTATSGESSPSSMAHTSSSWALASIVDQKSEQADLTQDIQNLRLNSATPVATGAVNSHQRPSHHRNTSSTTSTPSIHITPMPTVVDSGEPAREDSLVRGIDALRMDKDHRSLQSSDTEQFLRTESPAISGSRETASRSVSPSRRRRSGSNTGATTHQVEDETPPQALVRERELQAALRNARSVTTRMAEILSSSRLHEERDSSIGSLHQQAINLSKFQPPSLRIVGLVGDSGVGKSSLINSLLDKQGLARASNSGAACTCVVTEYHYHEQDAFIIQVEYFTLDQLRSQLDELLHAYRDYEALTPNTNITDKEREALKKKANLASSTFSASFKRRIAQIPGILLSFPFDQALETMIGWASETLRRQETMPERFERITQFSSRLSQLTSETDDASQTSFWPFIQKIRVYLKAHILSKGLVIADLPGLRDLNSARQNVTERYVRQCHQIFAVANIGRATTDQGVVEVLELARHARINNVGVVCTKSDEIIANEARNDWPAERSRIDALLLKYDNAKEQVEGLMADIEEFGSDVDDLCEEDRQDLFELQQELRRAEKTMNDAGFEIQRHIITVRNQKVTRGLRKQYGNNTNLNVFCVSNKLYWDVRQKSVQVSMPSIQTSGIIDLRRHCISIVADSHIRAAKEYIQEEIPAFLGSVQLWVEAGAGNGSAERKQQILEAMSAVDQELDKLTSPVSRINSISHSVNSKFDNQIGAYMRDRAARWGAGAHDASRDWQQWHHASFSAFCRNYGEHYTRTIGSKCWNGEAMSTMKEDLYSQWVNLERSLPAYLEQTNVFIESCFIRVINTLKKIPNADDGARAGIRTLIATFRHRRHLLSYDFENITDDFRAQISAVQTDALSPIRTSIIGTLMENKYKRANREYGSGSDRRRKDIITDGFSSPALFNDHRRRFKERFVHVSNELETKIRNAIAAQLAFVATDLNTMRDQNVVLESERNPEFRTQLAAELVLVEDDMGEIRRSIEGIVPGVRKRVG</sequence>
<keyword evidence="6" id="KW-1185">Reference proteome</keyword>
<feature type="compositionally biased region" description="Polar residues" evidence="2">
    <location>
        <begin position="126"/>
        <end position="144"/>
    </location>
</feature>
<dbReference type="OrthoDB" id="3598281at2759"/>
<protein>
    <recommendedName>
        <fullName evidence="7">P-loop containing nucleoside triphosphate hydrolase protein</fullName>
    </recommendedName>
</protein>
<dbReference type="EMBL" id="MU005769">
    <property type="protein sequence ID" value="KAF2710421.1"/>
    <property type="molecule type" value="Genomic_DNA"/>
</dbReference>